<dbReference type="EMBL" id="CAOQHR010000003">
    <property type="protein sequence ID" value="CAI6332130.1"/>
    <property type="molecule type" value="Genomic_DNA"/>
</dbReference>
<evidence type="ECO:0000259" key="2">
    <source>
        <dbReference type="PROSITE" id="PS00028"/>
    </source>
</evidence>
<name>A0A9W4UBZ4_9PLEO</name>
<sequence length="285" mass="32222">MVQDIRSTQSAGRADLGLVDMQMDAEIPEHDQLFTPSASATYPNAMFPPSIQEAVNAQSIAWRNASNIFPSIHRISGQYAPSWNSHQNERRYSENFHVLERDPYGLSNPLANRLSAGNQDTNHTHPEPSSSLTDTWHESATQIYAMRESDDPSFWQTACIEEKSSEGTGSYENSSQIDEALQYSTVYAFPNTENVSGQMRRNYVSSAHDRVSVDETHTADVLANISCYICSTIFHGEYARGNLRRHEKTCHSKTLLKCESPGCERQYRRSDARAQHYRRSHPELA</sequence>
<feature type="domain" description="C2H2-type" evidence="2">
    <location>
        <begin position="258"/>
        <end position="281"/>
    </location>
</feature>
<accession>A0A9W4UBZ4</accession>
<dbReference type="AlphaFoldDB" id="A0A9W4UBZ4"/>
<dbReference type="PROSITE" id="PS00028">
    <property type="entry name" value="ZINC_FINGER_C2H2_1"/>
    <property type="match status" value="1"/>
</dbReference>
<comment type="caution">
    <text evidence="3">The sequence shown here is derived from an EMBL/GenBank/DDBJ whole genome shotgun (WGS) entry which is preliminary data.</text>
</comment>
<feature type="region of interest" description="Disordered" evidence="1">
    <location>
        <begin position="108"/>
        <end position="135"/>
    </location>
</feature>
<evidence type="ECO:0000313" key="3">
    <source>
        <dbReference type="EMBL" id="CAI6332130.1"/>
    </source>
</evidence>
<keyword evidence="4" id="KW-1185">Reference proteome</keyword>
<protein>
    <recommendedName>
        <fullName evidence="2">C2H2-type domain-containing protein</fullName>
    </recommendedName>
</protein>
<evidence type="ECO:0000313" key="4">
    <source>
        <dbReference type="Proteomes" id="UP001152607"/>
    </source>
</evidence>
<dbReference type="InterPro" id="IPR013087">
    <property type="entry name" value="Znf_C2H2_type"/>
</dbReference>
<dbReference type="OrthoDB" id="3940153at2759"/>
<feature type="compositionally biased region" description="Polar residues" evidence="1">
    <location>
        <begin position="115"/>
        <end position="135"/>
    </location>
</feature>
<organism evidence="3 4">
    <name type="scientific">Periconia digitata</name>
    <dbReference type="NCBI Taxonomy" id="1303443"/>
    <lineage>
        <taxon>Eukaryota</taxon>
        <taxon>Fungi</taxon>
        <taxon>Dikarya</taxon>
        <taxon>Ascomycota</taxon>
        <taxon>Pezizomycotina</taxon>
        <taxon>Dothideomycetes</taxon>
        <taxon>Pleosporomycetidae</taxon>
        <taxon>Pleosporales</taxon>
        <taxon>Massarineae</taxon>
        <taxon>Periconiaceae</taxon>
        <taxon>Periconia</taxon>
    </lineage>
</organism>
<dbReference type="Proteomes" id="UP001152607">
    <property type="component" value="Unassembled WGS sequence"/>
</dbReference>
<evidence type="ECO:0000256" key="1">
    <source>
        <dbReference type="SAM" id="MobiDB-lite"/>
    </source>
</evidence>
<dbReference type="Gene3D" id="3.30.160.60">
    <property type="entry name" value="Classic Zinc Finger"/>
    <property type="match status" value="1"/>
</dbReference>
<proteinExistence type="predicted"/>
<gene>
    <name evidence="3" type="ORF">PDIGIT_LOCUS5160</name>
</gene>
<reference evidence="3" key="1">
    <citation type="submission" date="2023-01" db="EMBL/GenBank/DDBJ databases">
        <authorList>
            <person name="Van Ghelder C."/>
            <person name="Rancurel C."/>
        </authorList>
    </citation>
    <scope>NUCLEOTIDE SEQUENCE</scope>
    <source>
        <strain evidence="3">CNCM I-4278</strain>
    </source>
</reference>